<organism evidence="2 3">
    <name type="scientific">Kocuria subflava</name>
    <dbReference type="NCBI Taxonomy" id="1736139"/>
    <lineage>
        <taxon>Bacteria</taxon>
        <taxon>Bacillati</taxon>
        <taxon>Actinomycetota</taxon>
        <taxon>Actinomycetes</taxon>
        <taxon>Micrococcales</taxon>
        <taxon>Micrococcaceae</taxon>
        <taxon>Kocuria</taxon>
    </lineage>
</organism>
<name>A0A846TZ38_9MICC</name>
<dbReference type="InterPro" id="IPR013974">
    <property type="entry name" value="SAF"/>
</dbReference>
<evidence type="ECO:0000313" key="2">
    <source>
        <dbReference type="EMBL" id="NKE10467.1"/>
    </source>
</evidence>
<evidence type="ECO:0000313" key="3">
    <source>
        <dbReference type="Proteomes" id="UP000521379"/>
    </source>
</evidence>
<dbReference type="AlphaFoldDB" id="A0A846TZ38"/>
<dbReference type="Proteomes" id="UP000521379">
    <property type="component" value="Unassembled WGS sequence"/>
</dbReference>
<accession>A0A846TZ38</accession>
<gene>
    <name evidence="2" type="ORF">GTW58_11110</name>
</gene>
<dbReference type="CDD" id="cd11614">
    <property type="entry name" value="SAF_CpaB_FlgA_like"/>
    <property type="match status" value="1"/>
</dbReference>
<proteinExistence type="predicted"/>
<evidence type="ECO:0000259" key="1">
    <source>
        <dbReference type="Pfam" id="PF08666"/>
    </source>
</evidence>
<feature type="domain" description="SAF" evidence="1">
    <location>
        <begin position="12"/>
        <end position="67"/>
    </location>
</feature>
<protein>
    <recommendedName>
        <fullName evidence="1">SAF domain-containing protein</fullName>
    </recommendedName>
</protein>
<sequence length="175" mass="18291">MALTSTTEQYRVAARDLDVGTRVSEEDFRTVEVRLEGTEGAYLPGSTDLADGAVIVDRVPSGQLVPTESVGEAQDLGRRPMGIPLNTALPAGTGAGDSVDLWVSKRESSGRGWSEPEQILEGAELASVDQATGTLGAGQQMTAQVLVEEDDVSDVVDALATESRITVVPHIGGGR</sequence>
<comment type="caution">
    <text evidence="2">The sequence shown here is derived from an EMBL/GenBank/DDBJ whole genome shotgun (WGS) entry which is preliminary data.</text>
</comment>
<keyword evidence="3" id="KW-1185">Reference proteome</keyword>
<reference evidence="2 3" key="1">
    <citation type="submission" date="2020-02" db="EMBL/GenBank/DDBJ databases">
        <authorList>
            <person name="Sun Q."/>
        </authorList>
    </citation>
    <scope>NUCLEOTIDE SEQUENCE [LARGE SCALE GENOMIC DNA]</scope>
    <source>
        <strain evidence="2 3">YIM 13062</strain>
    </source>
</reference>
<dbReference type="EMBL" id="JAAVUN010000026">
    <property type="protein sequence ID" value="NKE10467.1"/>
    <property type="molecule type" value="Genomic_DNA"/>
</dbReference>
<dbReference type="Pfam" id="PF08666">
    <property type="entry name" value="SAF"/>
    <property type="match status" value="1"/>
</dbReference>